<dbReference type="InterPro" id="IPR036661">
    <property type="entry name" value="Luciferase-like_sf"/>
</dbReference>
<dbReference type="Proteomes" id="UP000182227">
    <property type="component" value="Unassembled WGS sequence"/>
</dbReference>
<evidence type="ECO:0000256" key="2">
    <source>
        <dbReference type="ARBA" id="ARBA00022643"/>
    </source>
</evidence>
<evidence type="ECO:0000256" key="3">
    <source>
        <dbReference type="ARBA" id="ARBA00023002"/>
    </source>
</evidence>
<feature type="region of interest" description="Disordered" evidence="5">
    <location>
        <begin position="178"/>
        <end position="205"/>
    </location>
</feature>
<keyword evidence="2" id="KW-0288">FMN</keyword>
<evidence type="ECO:0000313" key="8">
    <source>
        <dbReference type="Proteomes" id="UP000182227"/>
    </source>
</evidence>
<dbReference type="Pfam" id="PF00296">
    <property type="entry name" value="Bac_luciferase"/>
    <property type="match status" value="1"/>
</dbReference>
<sequence>MRIGVVFPQTELGGDPGAVRAYGQRVEELGFTHILAYDHVVGADPAVHRDWSGPYDLYTTFHEPMVMFGYLAAVTSLELVTGVIILPQRQAVLVAKQAAEVDLLTGGRLRLGVGLGWNAVEYEALGEDFGNRGKRSEEQVELMRRLWTESSVTFEGRYHRVTGAGLAPLPCSDHRCGSEGHLPGAGPGGHGDGAGPGPVERAAVSADRDPASIGMEGRVHWTGDPDQAATDIAAWAKAGATHVTVNTMGAGLRTVDEHLAALQSVARTQ</sequence>
<keyword evidence="4" id="KW-0503">Monooxygenase</keyword>
<keyword evidence="1" id="KW-0285">Flavoprotein</keyword>
<dbReference type="InterPro" id="IPR019921">
    <property type="entry name" value="Lucif-like_OxRdtase_Rv2161c"/>
</dbReference>
<dbReference type="PANTHER" id="PTHR42847">
    <property type="entry name" value="ALKANESULFONATE MONOOXYGENASE"/>
    <property type="match status" value="1"/>
</dbReference>
<dbReference type="SUPFAM" id="SSF51679">
    <property type="entry name" value="Bacterial luciferase-like"/>
    <property type="match status" value="1"/>
</dbReference>
<evidence type="ECO:0000256" key="5">
    <source>
        <dbReference type="SAM" id="MobiDB-lite"/>
    </source>
</evidence>
<dbReference type="GO" id="GO:0046306">
    <property type="term" value="P:alkanesulfonate catabolic process"/>
    <property type="evidence" value="ECO:0007669"/>
    <property type="project" value="TreeGrafter"/>
</dbReference>
<evidence type="ECO:0000313" key="7">
    <source>
        <dbReference type="EMBL" id="CQD24959.1"/>
    </source>
</evidence>
<dbReference type="EMBL" id="CTEF01000008">
    <property type="protein sequence ID" value="CQD24959.1"/>
    <property type="molecule type" value="Genomic_DNA"/>
</dbReference>
<feature type="compositionally biased region" description="Gly residues" evidence="5">
    <location>
        <begin position="183"/>
        <end position="196"/>
    </location>
</feature>
<dbReference type="InterPro" id="IPR011251">
    <property type="entry name" value="Luciferase-like_dom"/>
</dbReference>
<organism evidence="7 8">
    <name type="scientific">Mycolicibacterium conceptionense</name>
    <dbReference type="NCBI Taxonomy" id="451644"/>
    <lineage>
        <taxon>Bacteria</taxon>
        <taxon>Bacillati</taxon>
        <taxon>Actinomycetota</taxon>
        <taxon>Actinomycetes</taxon>
        <taxon>Mycobacteriales</taxon>
        <taxon>Mycobacteriaceae</taxon>
        <taxon>Mycolicibacterium</taxon>
    </lineage>
</organism>
<feature type="domain" description="Luciferase-like" evidence="6">
    <location>
        <begin position="6"/>
        <end position="170"/>
    </location>
</feature>
<accession>A0A0U1DZZ0</accession>
<proteinExistence type="predicted"/>
<dbReference type="Gene3D" id="3.20.20.30">
    <property type="entry name" value="Luciferase-like domain"/>
    <property type="match status" value="1"/>
</dbReference>
<reference evidence="7 8" key="1">
    <citation type="submission" date="2015-03" db="EMBL/GenBank/DDBJ databases">
        <authorList>
            <person name="Murphy D."/>
        </authorList>
    </citation>
    <scope>NUCLEOTIDE SEQUENCE [LARGE SCALE GENOMIC DNA]</scope>
    <source>
        <strain evidence="7 8">D16</strain>
    </source>
</reference>
<keyword evidence="3" id="KW-0560">Oxidoreductase</keyword>
<dbReference type="AlphaFoldDB" id="A0A0U1DZZ0"/>
<name>A0A0U1DZZ0_9MYCO</name>
<evidence type="ECO:0000256" key="1">
    <source>
        <dbReference type="ARBA" id="ARBA00022630"/>
    </source>
</evidence>
<dbReference type="PANTHER" id="PTHR42847:SF4">
    <property type="entry name" value="ALKANESULFONATE MONOOXYGENASE-RELATED"/>
    <property type="match status" value="1"/>
</dbReference>
<protein>
    <submittedName>
        <fullName evidence="7">Luciferase family protein</fullName>
    </submittedName>
</protein>
<evidence type="ECO:0000259" key="6">
    <source>
        <dbReference type="Pfam" id="PF00296"/>
    </source>
</evidence>
<dbReference type="NCBIfam" id="TIGR03619">
    <property type="entry name" value="F420_Rv2161c"/>
    <property type="match status" value="1"/>
</dbReference>
<gene>
    <name evidence="7" type="ORF">BN970_06757</name>
</gene>
<evidence type="ECO:0000256" key="4">
    <source>
        <dbReference type="ARBA" id="ARBA00023033"/>
    </source>
</evidence>
<dbReference type="GO" id="GO:0008726">
    <property type="term" value="F:alkanesulfonate monooxygenase activity"/>
    <property type="evidence" value="ECO:0007669"/>
    <property type="project" value="TreeGrafter"/>
</dbReference>
<dbReference type="InterPro" id="IPR050172">
    <property type="entry name" value="SsuD_RutA_monooxygenase"/>
</dbReference>